<dbReference type="InterPro" id="IPR026041">
    <property type="entry name" value="ElbB"/>
</dbReference>
<gene>
    <name evidence="3" type="ORF">BTA35_0215500</name>
</gene>
<reference evidence="3" key="1">
    <citation type="submission" date="2017-02" db="EMBL/GenBank/DDBJ databases">
        <title>Draft Genome Sequence of the Salt Water Bacterium Oceanospirillum linum ATCC 11336.</title>
        <authorList>
            <person name="Trachtenberg A.M."/>
            <person name="Carney J.G."/>
            <person name="Linnane J.D."/>
            <person name="Rheaume B.A."/>
            <person name="Pitts N.L."/>
            <person name="Mykles D.L."/>
            <person name="Maclea K.S."/>
        </authorList>
    </citation>
    <scope>NUCLEOTIDE SEQUENCE [LARGE SCALE GENOMIC DNA]</scope>
    <source>
        <strain evidence="3">ATCC 11336</strain>
    </source>
</reference>
<organism evidence="3 4">
    <name type="scientific">Oceanospirillum linum</name>
    <dbReference type="NCBI Taxonomy" id="966"/>
    <lineage>
        <taxon>Bacteria</taxon>
        <taxon>Pseudomonadati</taxon>
        <taxon>Pseudomonadota</taxon>
        <taxon>Gammaproteobacteria</taxon>
        <taxon>Oceanospirillales</taxon>
        <taxon>Oceanospirillaceae</taxon>
        <taxon>Oceanospirillum</taxon>
    </lineage>
</organism>
<dbReference type="CDD" id="cd03133">
    <property type="entry name" value="GATase1_ES1"/>
    <property type="match status" value="1"/>
</dbReference>
<comment type="catalytic activity">
    <reaction evidence="1">
        <text>glyoxal + H2O = glycolate + H(+)</text>
        <dbReference type="Rhea" id="RHEA:51672"/>
        <dbReference type="ChEBI" id="CHEBI:15377"/>
        <dbReference type="ChEBI" id="CHEBI:15378"/>
        <dbReference type="ChEBI" id="CHEBI:29805"/>
        <dbReference type="ChEBI" id="CHEBI:34779"/>
    </reaction>
</comment>
<protein>
    <recommendedName>
        <fullName evidence="1">Glyoxalase</fullName>
    </recommendedName>
</protein>
<dbReference type="SUPFAM" id="SSF52317">
    <property type="entry name" value="Class I glutamine amidotransferase-like"/>
    <property type="match status" value="1"/>
</dbReference>
<dbReference type="Gene3D" id="3.40.50.880">
    <property type="match status" value="1"/>
</dbReference>
<evidence type="ECO:0000256" key="1">
    <source>
        <dbReference type="PIRNR" id="PIRNR006320"/>
    </source>
</evidence>
<name>A0A1T1H8D4_OCELI</name>
<dbReference type="RefSeq" id="WP_078320717.1">
    <property type="nucleotide sequence ID" value="NZ_FXTS01000010.1"/>
</dbReference>
<dbReference type="GO" id="GO:0016829">
    <property type="term" value="F:lyase activity"/>
    <property type="evidence" value="ECO:0007669"/>
    <property type="project" value="UniProtKB-UniRule"/>
</dbReference>
<comment type="similarity">
    <text evidence="1">Belongs to the peptidase C56 family.</text>
</comment>
<evidence type="ECO:0000313" key="3">
    <source>
        <dbReference type="EMBL" id="OOV86134.1"/>
    </source>
</evidence>
<dbReference type="EMBL" id="MTSD02000009">
    <property type="protein sequence ID" value="OOV86134.1"/>
    <property type="molecule type" value="Genomic_DNA"/>
</dbReference>
<evidence type="ECO:0000259" key="2">
    <source>
        <dbReference type="Pfam" id="PF01965"/>
    </source>
</evidence>
<keyword evidence="1" id="KW-0456">Lyase</keyword>
<keyword evidence="4" id="KW-1185">Reference proteome</keyword>
<accession>A0A1T1H8D4</accession>
<dbReference type="AlphaFoldDB" id="A0A1T1H8D4"/>
<dbReference type="Proteomes" id="UP000190064">
    <property type="component" value="Unassembled WGS sequence"/>
</dbReference>
<sequence>MNKKKIAVILSGCGVFDGAEIFEATLTLLHLDRHNINVTCFAPDIAQHHVVNHRTGEEMIETRNVLTEASRINRGEVSPLQEADPDEFDAIVVPGGFGVAKNLSDFAFKGGECDVYEPFAELLRAFHAQKKPIGMICIAPVLIPKILGKGVSCTIGRDAAASGEIDSMGGIHIGCNVDGIVVDHEHKVITTPAYMEAQRISEAEKGISALVEKVISLC</sequence>
<dbReference type="NCBIfam" id="NF008747">
    <property type="entry name" value="PRK11780.1"/>
    <property type="match status" value="1"/>
</dbReference>
<comment type="function">
    <text evidence="1">Displays glyoxalase activity, catalyzing the conversion of glyoxal to glycolate.</text>
</comment>
<comment type="caution">
    <text evidence="3">The sequence shown here is derived from an EMBL/GenBank/DDBJ whole genome shotgun (WGS) entry which is preliminary data.</text>
</comment>
<feature type="domain" description="DJ-1/PfpI" evidence="2">
    <location>
        <begin position="15"/>
        <end position="154"/>
    </location>
</feature>
<dbReference type="InterPro" id="IPR029062">
    <property type="entry name" value="Class_I_gatase-like"/>
</dbReference>
<dbReference type="InterPro" id="IPR002818">
    <property type="entry name" value="DJ-1/PfpI"/>
</dbReference>
<dbReference type="Pfam" id="PF01965">
    <property type="entry name" value="DJ-1_PfpI"/>
    <property type="match status" value="1"/>
</dbReference>
<proteinExistence type="inferred from homology"/>
<dbReference type="PIRSF" id="PIRSF006320">
    <property type="entry name" value="Elb2"/>
    <property type="match status" value="1"/>
</dbReference>
<dbReference type="STRING" id="966.BTA35_0215500"/>
<dbReference type="PANTHER" id="PTHR10224:SF12">
    <property type="entry name" value="GLYOXALASE ELBB"/>
    <property type="match status" value="1"/>
</dbReference>
<dbReference type="PANTHER" id="PTHR10224">
    <property type="entry name" value="ES1 PROTEIN HOMOLOG, MITOCHONDRIAL"/>
    <property type="match status" value="1"/>
</dbReference>
<evidence type="ECO:0000313" key="4">
    <source>
        <dbReference type="Proteomes" id="UP000190064"/>
    </source>
</evidence>